<name>A0A7S3KZW8_9STRA</name>
<gene>
    <name evidence="1" type="ORF">ACOF00016_LOCUS698</name>
</gene>
<dbReference type="EMBL" id="HBIM01000805">
    <property type="protein sequence ID" value="CAE0402409.1"/>
    <property type="molecule type" value="Transcribed_RNA"/>
</dbReference>
<accession>A0A7S3KZW8</accession>
<evidence type="ECO:0000313" key="1">
    <source>
        <dbReference type="EMBL" id="CAE0402409.1"/>
    </source>
</evidence>
<dbReference type="PROSITE" id="PS51257">
    <property type="entry name" value="PROKAR_LIPOPROTEIN"/>
    <property type="match status" value="1"/>
</dbReference>
<protein>
    <submittedName>
        <fullName evidence="1">Uncharacterized protein</fullName>
    </submittedName>
</protein>
<proteinExistence type="predicted"/>
<dbReference type="AlphaFoldDB" id="A0A7S3KZW8"/>
<organism evidence="1">
    <name type="scientific">Amphora coffeiformis</name>
    <dbReference type="NCBI Taxonomy" id="265554"/>
    <lineage>
        <taxon>Eukaryota</taxon>
        <taxon>Sar</taxon>
        <taxon>Stramenopiles</taxon>
        <taxon>Ochrophyta</taxon>
        <taxon>Bacillariophyta</taxon>
        <taxon>Bacillariophyceae</taxon>
        <taxon>Bacillariophycidae</taxon>
        <taxon>Thalassiophysales</taxon>
        <taxon>Catenulaceae</taxon>
        <taxon>Amphora</taxon>
    </lineage>
</organism>
<sequence length="130" mass="14286">MKALDTCTVARRIVSISALNHLNSCGMGCGCYIPTSFYYRRIQYCCPSPLFAHVQGFLAHHAWFGFRESTPLSIIRVDQKVTRARPNAFTCFLVPCGIVTLCFILTKGDTTTPCVQAKALCTAPSGAPYQ</sequence>
<reference evidence="1" key="1">
    <citation type="submission" date="2021-01" db="EMBL/GenBank/DDBJ databases">
        <authorList>
            <person name="Corre E."/>
            <person name="Pelletier E."/>
            <person name="Niang G."/>
            <person name="Scheremetjew M."/>
            <person name="Finn R."/>
            <person name="Kale V."/>
            <person name="Holt S."/>
            <person name="Cochrane G."/>
            <person name="Meng A."/>
            <person name="Brown T."/>
            <person name="Cohen L."/>
        </authorList>
    </citation>
    <scope>NUCLEOTIDE SEQUENCE</scope>
    <source>
        <strain evidence="1">CCMP127</strain>
    </source>
</reference>